<dbReference type="KEGG" id="tut:107362740"/>
<dbReference type="GO" id="GO:0016887">
    <property type="term" value="F:ATP hydrolysis activity"/>
    <property type="evidence" value="ECO:0007669"/>
    <property type="project" value="InterPro"/>
</dbReference>
<dbReference type="SMART" id="SM00382">
    <property type="entry name" value="AAA"/>
    <property type="match status" value="2"/>
</dbReference>
<dbReference type="Proteomes" id="UP000015104">
    <property type="component" value="Unassembled WGS sequence"/>
</dbReference>
<dbReference type="PANTHER" id="PTHR19229">
    <property type="entry name" value="ATP-BINDING CASSETTE TRANSPORTER SUBFAMILY A ABCA"/>
    <property type="match status" value="1"/>
</dbReference>
<evidence type="ECO:0000313" key="10">
    <source>
        <dbReference type="Proteomes" id="UP000015104"/>
    </source>
</evidence>
<dbReference type="InterPro" id="IPR003439">
    <property type="entry name" value="ABC_transporter-like_ATP-bd"/>
</dbReference>
<evidence type="ECO:0000259" key="8">
    <source>
        <dbReference type="PROSITE" id="PS50893"/>
    </source>
</evidence>
<feature type="transmembrane region" description="Helical" evidence="7">
    <location>
        <begin position="1057"/>
        <end position="1081"/>
    </location>
</feature>
<dbReference type="EMBL" id="CAEY01000428">
    <property type="status" value="NOT_ANNOTATED_CDS"/>
    <property type="molecule type" value="Genomic_DNA"/>
</dbReference>
<evidence type="ECO:0000256" key="1">
    <source>
        <dbReference type="ARBA" id="ARBA00004141"/>
    </source>
</evidence>
<feature type="transmembrane region" description="Helical" evidence="7">
    <location>
        <begin position="1141"/>
        <end position="1161"/>
    </location>
</feature>
<dbReference type="InterPro" id="IPR027417">
    <property type="entry name" value="P-loop_NTPase"/>
</dbReference>
<feature type="transmembrane region" description="Helical" evidence="7">
    <location>
        <begin position="348"/>
        <end position="366"/>
    </location>
</feature>
<dbReference type="CDD" id="cd03263">
    <property type="entry name" value="ABC_subfamily_A"/>
    <property type="match status" value="2"/>
</dbReference>
<feature type="transmembrane region" description="Helical" evidence="7">
    <location>
        <begin position="239"/>
        <end position="261"/>
    </location>
</feature>
<dbReference type="InterPro" id="IPR017871">
    <property type="entry name" value="ABC_transporter-like_CS"/>
</dbReference>
<dbReference type="eggNOG" id="KOG0059">
    <property type="taxonomic scope" value="Eukaryota"/>
</dbReference>
<dbReference type="Pfam" id="PF00005">
    <property type="entry name" value="ABC_tran"/>
    <property type="match status" value="2"/>
</dbReference>
<dbReference type="InterPro" id="IPR026082">
    <property type="entry name" value="ABCA"/>
</dbReference>
<dbReference type="HOGENOM" id="CLU_000604_19_1_1"/>
<feature type="transmembrane region" description="Helical" evidence="7">
    <location>
        <begin position="428"/>
        <end position="447"/>
    </location>
</feature>
<dbReference type="FunFam" id="3.40.50.300:FF:000436">
    <property type="entry name" value="ATP binding cassette subfamily A member 9"/>
    <property type="match status" value="1"/>
</dbReference>
<evidence type="ECO:0000256" key="2">
    <source>
        <dbReference type="ARBA" id="ARBA00022692"/>
    </source>
</evidence>
<reference evidence="9" key="2">
    <citation type="submission" date="2015-06" db="UniProtKB">
        <authorList>
            <consortium name="EnsemblMetazoa"/>
        </authorList>
    </citation>
    <scope>IDENTIFICATION</scope>
</reference>
<dbReference type="GO" id="GO:0005319">
    <property type="term" value="F:lipid transporter activity"/>
    <property type="evidence" value="ECO:0007669"/>
    <property type="project" value="TreeGrafter"/>
</dbReference>
<evidence type="ECO:0000256" key="3">
    <source>
        <dbReference type="ARBA" id="ARBA00022741"/>
    </source>
</evidence>
<dbReference type="PROSITE" id="PS00211">
    <property type="entry name" value="ABC_TRANSPORTER_1"/>
    <property type="match status" value="2"/>
</dbReference>
<dbReference type="PANTHER" id="PTHR19229:SF250">
    <property type="entry name" value="ABC TRANSPORTER DOMAIN-CONTAINING PROTEIN-RELATED"/>
    <property type="match status" value="1"/>
</dbReference>
<comment type="subcellular location">
    <subcellularLocation>
        <location evidence="1">Membrane</location>
        <topology evidence="1">Multi-pass membrane protein</topology>
    </subcellularLocation>
</comment>
<feature type="transmembrane region" description="Helical" evidence="7">
    <location>
        <begin position="881"/>
        <end position="902"/>
    </location>
</feature>
<accession>T1JPR9</accession>
<keyword evidence="6 7" id="KW-0472">Membrane</keyword>
<feature type="transmembrane region" description="Helical" evidence="7">
    <location>
        <begin position="320"/>
        <end position="341"/>
    </location>
</feature>
<gene>
    <name evidence="9" type="primary">107362740</name>
</gene>
<dbReference type="GO" id="GO:0005524">
    <property type="term" value="F:ATP binding"/>
    <property type="evidence" value="ECO:0007669"/>
    <property type="project" value="UniProtKB-KW"/>
</dbReference>
<evidence type="ECO:0000256" key="7">
    <source>
        <dbReference type="SAM" id="Phobius"/>
    </source>
</evidence>
<dbReference type="InterPro" id="IPR056264">
    <property type="entry name" value="R2_ABCA1-4-like"/>
</dbReference>
<dbReference type="EMBL" id="CAEY01000429">
    <property type="status" value="NOT_ANNOTATED_CDS"/>
    <property type="molecule type" value="Genomic_DNA"/>
</dbReference>
<feature type="domain" description="ABC transporter" evidence="8">
    <location>
        <begin position="509"/>
        <end position="742"/>
    </location>
</feature>
<dbReference type="GO" id="GO:0016020">
    <property type="term" value="C:membrane"/>
    <property type="evidence" value="ECO:0007669"/>
    <property type="project" value="UniProtKB-SubCell"/>
</dbReference>
<evidence type="ECO:0000256" key="6">
    <source>
        <dbReference type="ARBA" id="ARBA00023136"/>
    </source>
</evidence>
<dbReference type="GO" id="GO:0140359">
    <property type="term" value="F:ABC-type transporter activity"/>
    <property type="evidence" value="ECO:0007669"/>
    <property type="project" value="InterPro"/>
</dbReference>
<keyword evidence="3" id="KW-0547">Nucleotide-binding</keyword>
<feature type="transmembrane region" description="Helical" evidence="7">
    <location>
        <begin position="281"/>
        <end position="308"/>
    </location>
</feature>
<keyword evidence="10" id="KW-1185">Reference proteome</keyword>
<dbReference type="Pfam" id="PF23321">
    <property type="entry name" value="R1_ABCA1"/>
    <property type="match status" value="1"/>
</dbReference>
<protein>
    <recommendedName>
        <fullName evidence="8">ABC transporter domain-containing protein</fullName>
    </recommendedName>
</protein>
<feature type="transmembrane region" description="Helical" evidence="7">
    <location>
        <begin position="1173"/>
        <end position="1197"/>
    </location>
</feature>
<evidence type="ECO:0000256" key="4">
    <source>
        <dbReference type="ARBA" id="ARBA00022840"/>
    </source>
</evidence>
<dbReference type="SUPFAM" id="SSF52540">
    <property type="entry name" value="P-loop containing nucleoside triphosphate hydrolases"/>
    <property type="match status" value="2"/>
</dbReference>
<dbReference type="FunFam" id="3.40.50.300:FF:000327">
    <property type="entry name" value="ATP-binding cassette sub-family A member 3"/>
    <property type="match status" value="1"/>
</dbReference>
<dbReference type="InterPro" id="IPR003593">
    <property type="entry name" value="AAA+_ATPase"/>
</dbReference>
<keyword evidence="2 7" id="KW-0812">Transmembrane</keyword>
<keyword evidence="4" id="KW-0067">ATP-binding</keyword>
<dbReference type="InterPro" id="IPR013525">
    <property type="entry name" value="ABC2_TM"/>
</dbReference>
<feature type="domain" description="ABC transporter" evidence="8">
    <location>
        <begin position="1344"/>
        <end position="1575"/>
    </location>
</feature>
<feature type="transmembrane region" description="Helical" evidence="7">
    <location>
        <begin position="1102"/>
        <end position="1129"/>
    </location>
</feature>
<keyword evidence="5 7" id="KW-1133">Transmembrane helix</keyword>
<dbReference type="PROSITE" id="PS50893">
    <property type="entry name" value="ABC_TRANSPORTER_2"/>
    <property type="match status" value="2"/>
</dbReference>
<feature type="transmembrane region" description="Helical" evidence="7">
    <location>
        <begin position="1270"/>
        <end position="1291"/>
    </location>
</feature>
<sequence>MAFVYWYQLKAMLIKDQLIRKRHWISTFLEFFLPILLVLLHVYILPDKQAAKIFEPTVNEKLQSWKNIFDNFPQMFLCYTFGATIFYTSPNDVAKKLLPSHLSACDSTAVSLANDSAVIKAWGDTIKDRIVNSNSAVFFHELDVDKGIANYTIGGTSFIYTGPYTEPIHSTYEEYIRTQSLVNILMANYPSKTLQRTDFEYMYTSKLFPQGNPSYEKEVESEPKLAPQTSSPVDTLKYLQAYVFLEIGLIYLSSIITRRLIREKVTNSKELLRIMGLNDFVYWISHFINYLSLSIFHSTLITIVYSIFDQRNPYGNWNASLFWFNYLIASISNILFTFTFTTVLNRPIVGVLVVIAGRGGLAYLPVAAKTSMVNVLNISPKVWSCLLPSGQLHFSIYNMFYFGASVKGLSWSHILHQIKSPETLPFGYIYLTAFVSWFVYYLLIWYLDAVWPWQSGTPKPWHLPISSFFNKSIVDIEMNGTSTTHDSNELNANTSMIYESEPPLLKPSVKCINLYKSFGSIGGKKYAVNGLNLNILKGQITVLLGHNGAGKTTTMSMITGMIKPSAGKVLVNGIDVHQHTVAARRCLALCPQTDLLFEELTVTENLELVTGLRGLSREMRKQLIPLNIGRVNLTDKTNTLACNLSGGMRRRLQLALALSTASETLILDEPTSGLDPESRRQLWNLLLELRKDLSILLTTHFMEEADALGDRIVIMASGKIKCSGSPMFLKHRFGAGNSIRIAKNGAKFDNAHLLELMKAHFPSAVAINETDEEIIYQISAGINSKADVPTATLAQLCDSLDKNSNALGITSYGISVTTLEDVFLRVSEDDGESEHTAVQMEDKLFELNKILDYEKLSGFPLFLQRIRGLVMKRVNYTKRHYKTIGFTIILPAIVLLFTFWAAKNSSETVNAFLDYPYPIELNVKSIYGPNAKAVIRATFTQNQDFIKAYNEIMEKEGIKVINIPASLPLNEFMKQSNQSSDEFMRDNIFGLIEDSYAPSGFSLWYNPRLALSLPLTIDAWTNTLIRRHFNGSNLTKVTTTFMPMPNRATNEPFLKSLISQIVAALFAPAAFAFISCSYFLFPSIEAQNKANLIQRMSGIKAPVFWFSHLIFDFSYHIIVSTIILITIAIVDQYTFSSITTLGPILLLLLLYGSSSIPLFYIFSLLPINADRGFSLLTTISLVCTLVGSGLAATLVAFEAIESLHVFLGDLFPPFAMSFGLSKVYGAAKLHSECKRIKACDPGNSISRKICCNENLELIPFNPFKWTKDGILTEITTLTFGSILYTTILIILDMNSHRLIYWYDTIKKKLTAAPQSGGVEDEDVIAEKHRVEQLVKSQKMDSEALVVNQLSKDFGSFRAVDKVSFAVHKAECFGLLGVNGAGKTTTFRMLTGDSVVTQGDAFIKSYSLRNNLQDFQQSISYCPQFDALIDNLTPQETLTLFARIRGMPENKVKDNVNYIITSTDLTKFAKTCNQNLSGGNKRKLSLAIASIAKPKVMFLDEPTTGVDPASRRKIWSTLMHLRDTSKSSIVLTSHSMDECEALCSRIGIMVRGNFKCLGSTQHLKEKFGQGFTLIIKINQEALKKEDEIDKIKQFIKDEFPSSILRDFHQTILHYHITDTSSRWGDMLRSLERGKGALMIEDFTLSGTTLEQIFLAFAKER</sequence>
<evidence type="ECO:0000256" key="5">
    <source>
        <dbReference type="ARBA" id="ARBA00022989"/>
    </source>
</evidence>
<name>T1JPR9_TETUR</name>
<dbReference type="Pfam" id="PF12698">
    <property type="entry name" value="ABC2_membrane_3"/>
    <property type="match status" value="1"/>
</dbReference>
<dbReference type="EnsemblMetazoa" id="tetur01g00580.1">
    <property type="protein sequence ID" value="tetur01g00580.1"/>
    <property type="gene ID" value="tetur01g00580"/>
</dbReference>
<proteinExistence type="predicted"/>
<dbReference type="OrthoDB" id="6512918at2759"/>
<feature type="transmembrane region" description="Helical" evidence="7">
    <location>
        <begin position="24"/>
        <end position="44"/>
    </location>
</feature>
<evidence type="ECO:0000313" key="9">
    <source>
        <dbReference type="EnsemblMetazoa" id="tetur01g00580.1"/>
    </source>
</evidence>
<reference evidence="10" key="1">
    <citation type="submission" date="2011-08" db="EMBL/GenBank/DDBJ databases">
        <authorList>
            <person name="Rombauts S."/>
        </authorList>
    </citation>
    <scope>NUCLEOTIDE SEQUENCE</scope>
    <source>
        <strain evidence="10">London</strain>
    </source>
</reference>
<organism evidence="9 10">
    <name type="scientific">Tetranychus urticae</name>
    <name type="common">Two-spotted spider mite</name>
    <dbReference type="NCBI Taxonomy" id="32264"/>
    <lineage>
        <taxon>Eukaryota</taxon>
        <taxon>Metazoa</taxon>
        <taxon>Ecdysozoa</taxon>
        <taxon>Arthropoda</taxon>
        <taxon>Chelicerata</taxon>
        <taxon>Arachnida</taxon>
        <taxon>Acari</taxon>
        <taxon>Acariformes</taxon>
        <taxon>Trombidiformes</taxon>
        <taxon>Prostigmata</taxon>
        <taxon>Eleutherengona</taxon>
        <taxon>Raphignathae</taxon>
        <taxon>Tetranychoidea</taxon>
        <taxon>Tetranychidae</taxon>
        <taxon>Tetranychus</taxon>
    </lineage>
</organism>
<dbReference type="OMA" id="KDERGQM"/>
<dbReference type="Gene3D" id="3.40.50.300">
    <property type="entry name" value="P-loop containing nucleotide triphosphate hydrolases"/>
    <property type="match status" value="2"/>
</dbReference>